<proteinExistence type="predicted"/>
<reference evidence="1 2" key="1">
    <citation type="submission" date="2020-08" db="EMBL/GenBank/DDBJ databases">
        <title>A Genomic Blueprint of the Chicken Gut Microbiome.</title>
        <authorList>
            <person name="Gilroy R."/>
            <person name="Ravi A."/>
            <person name="Getino M."/>
            <person name="Pursley I."/>
            <person name="Horton D.L."/>
            <person name="Alikhan N.-F."/>
            <person name="Baker D."/>
            <person name="Gharbi K."/>
            <person name="Hall N."/>
            <person name="Watson M."/>
            <person name="Adriaenssens E.M."/>
            <person name="Foster-Nyarko E."/>
            <person name="Jarju S."/>
            <person name="Secka A."/>
            <person name="Antonio M."/>
            <person name="Oren A."/>
            <person name="Chaudhuri R."/>
            <person name="La Ragione R.M."/>
            <person name="Hildebrand F."/>
            <person name="Pallen M.J."/>
        </authorList>
    </citation>
    <scope>NUCLEOTIDE SEQUENCE [LARGE SCALE GENOMIC DNA]</scope>
    <source>
        <strain evidence="1 2">Re31</strain>
    </source>
</reference>
<protein>
    <submittedName>
        <fullName evidence="1">Uncharacterized protein</fullName>
    </submittedName>
</protein>
<accession>A0ABR8XAH0</accession>
<dbReference type="RefSeq" id="WP_191706815.1">
    <property type="nucleotide sequence ID" value="NZ_JACSQA010000006.1"/>
</dbReference>
<name>A0ABR8XAH0_9BACL</name>
<dbReference type="Proteomes" id="UP000640930">
    <property type="component" value="Unassembled WGS sequence"/>
</dbReference>
<gene>
    <name evidence="1" type="ORF">H9636_06545</name>
</gene>
<organism evidence="1 2">
    <name type="scientific">Ureibacillus galli</name>
    <dbReference type="NCBI Taxonomy" id="2762222"/>
    <lineage>
        <taxon>Bacteria</taxon>
        <taxon>Bacillati</taxon>
        <taxon>Bacillota</taxon>
        <taxon>Bacilli</taxon>
        <taxon>Bacillales</taxon>
        <taxon>Caryophanaceae</taxon>
        <taxon>Ureibacillus</taxon>
    </lineage>
</organism>
<evidence type="ECO:0000313" key="1">
    <source>
        <dbReference type="EMBL" id="MBD8026314.1"/>
    </source>
</evidence>
<comment type="caution">
    <text evidence="1">The sequence shown here is derived from an EMBL/GenBank/DDBJ whole genome shotgun (WGS) entry which is preliminary data.</text>
</comment>
<keyword evidence="2" id="KW-1185">Reference proteome</keyword>
<dbReference type="EMBL" id="JACSQA010000006">
    <property type="protein sequence ID" value="MBD8026314.1"/>
    <property type="molecule type" value="Genomic_DNA"/>
</dbReference>
<sequence>MTKKIRLKCFNAFLTKCFHNGWLAGVFWKNVNIRVDEEVKEGATEEDVYILRQ</sequence>
<evidence type="ECO:0000313" key="2">
    <source>
        <dbReference type="Proteomes" id="UP000640930"/>
    </source>
</evidence>